<feature type="region of interest" description="Disordered" evidence="7">
    <location>
        <begin position="744"/>
        <end position="783"/>
    </location>
</feature>
<evidence type="ECO:0000313" key="9">
    <source>
        <dbReference type="EMBL" id="GAQ91468.1"/>
    </source>
</evidence>
<proteinExistence type="predicted"/>
<gene>
    <name evidence="9" type="ORF">KFL_007910010</name>
</gene>
<dbReference type="AlphaFoldDB" id="A0A1Y1ITG0"/>
<feature type="compositionally biased region" description="Pro residues" evidence="7">
    <location>
        <begin position="245"/>
        <end position="255"/>
    </location>
</feature>
<evidence type="ECO:0000256" key="6">
    <source>
        <dbReference type="ARBA" id="ARBA00023242"/>
    </source>
</evidence>
<evidence type="ECO:0000256" key="5">
    <source>
        <dbReference type="ARBA" id="ARBA00023163"/>
    </source>
</evidence>
<dbReference type="OrthoDB" id="6270329at2759"/>
<dbReference type="Proteomes" id="UP000054558">
    <property type="component" value="Unassembled WGS sequence"/>
</dbReference>
<evidence type="ECO:0000256" key="3">
    <source>
        <dbReference type="ARBA" id="ARBA00023054"/>
    </source>
</evidence>
<feature type="region of interest" description="Disordered" evidence="7">
    <location>
        <begin position="571"/>
        <end position="604"/>
    </location>
</feature>
<organism evidence="9 10">
    <name type="scientific">Klebsormidium nitens</name>
    <name type="common">Green alga</name>
    <name type="synonym">Ulothrix nitens</name>
    <dbReference type="NCBI Taxonomy" id="105231"/>
    <lineage>
        <taxon>Eukaryota</taxon>
        <taxon>Viridiplantae</taxon>
        <taxon>Streptophyta</taxon>
        <taxon>Klebsormidiophyceae</taxon>
        <taxon>Klebsormidiales</taxon>
        <taxon>Klebsormidiaceae</taxon>
        <taxon>Klebsormidium</taxon>
    </lineage>
</organism>
<name>A0A1Y1ITG0_KLENI</name>
<evidence type="ECO:0000256" key="4">
    <source>
        <dbReference type="ARBA" id="ARBA00023125"/>
    </source>
</evidence>
<dbReference type="OMA" id="CEEHSPP"/>
<evidence type="ECO:0000256" key="2">
    <source>
        <dbReference type="ARBA" id="ARBA00023015"/>
    </source>
</evidence>
<feature type="region of interest" description="Disordered" evidence="7">
    <location>
        <begin position="363"/>
        <end position="456"/>
    </location>
</feature>
<evidence type="ECO:0000313" key="10">
    <source>
        <dbReference type="Proteomes" id="UP000054558"/>
    </source>
</evidence>
<protein>
    <submittedName>
        <fullName evidence="9">RWP-RK domain-containing protein</fullName>
    </submittedName>
</protein>
<comment type="function">
    <text evidence="1">Putative transcription factor.</text>
</comment>
<dbReference type="InterPro" id="IPR044607">
    <property type="entry name" value="RKD-like"/>
</dbReference>
<dbReference type="InterPro" id="IPR003035">
    <property type="entry name" value="RWP-RK_dom"/>
</dbReference>
<evidence type="ECO:0000259" key="8">
    <source>
        <dbReference type="PROSITE" id="PS51519"/>
    </source>
</evidence>
<keyword evidence="10" id="KW-1185">Reference proteome</keyword>
<feature type="compositionally biased region" description="Low complexity" evidence="7">
    <location>
        <begin position="436"/>
        <end position="456"/>
    </location>
</feature>
<sequence>MKKKAEGAASSSGTQESQSAAESQPSLEVLAAFQHQSDPDSIRSLHVYAQGASLFAIQQDLMLSSPSYRVLNQPLRMMLPSWSAMAGFVDSQKKGHAAGGWICILDFAVYDPLPTSMCPLLAPSRNPLLGSLPSVYSDLVLVEAVIKKGAEGGRAEPTLRPTQCIPSPPTACVSQESDARNSVPFIGSRVHRSLSLPSPRQGSMVESNSPNGSLWNDVDSFTDLLSCAQSPGIPSCPLVSLHPNFPSPTKSPGPSNPTTQRLDKGPHPMLTSPNTRAAGQLYPPPGGFGGRPGSEPRADPENFPSPNFVPFIPGFISDRAWGPWAHVTGYSDFHQQLAFLAEYPAFIPPDVTPGSLYDDLRQQQEERGDPSDQETEGLLYRPPPRLEIPGSPGLPEVFADDTSSVVPERNRSLLPRSRSTIPSERPAKDAAPFQRASSAPASGPPSTSLPSLGDSPLVDPALLSPIAGGLATRENDPPASLWVCINAEASEGVRPGVSFLPPGGSISRVRITPLPVDGDQMNQMAPEFEPRFLPTPNAVHLGDPPVPNISPRRSEPDDDFMTEASILTDSSVCRDSPRSPLSEQGAGTEFLDPRDTPGDQSPVSLTQASVRTVFMSRDPKRATARMERITLEEMQTYFDVPIVGAARLLGVGLTVLKKRCRDFGIPRWPHRKIKSIKVLIDNIKELADPKDSSSVPAASFGDAVQRLEMERAQIAGRPAIRMAEETLKLRQACFKANFRIRAQASGRNTGRKAAPSAGGGRGSGRSPSASSRVACGIGPRSRC</sequence>
<dbReference type="PANTHER" id="PTHR46373:SF2">
    <property type="entry name" value="RWP-RK DOMAIN-CONTAINING PROTEIN"/>
    <property type="match status" value="1"/>
</dbReference>
<reference evidence="9 10" key="1">
    <citation type="journal article" date="2014" name="Nat. Commun.">
        <title>Klebsormidium flaccidum genome reveals primary factors for plant terrestrial adaptation.</title>
        <authorList>
            <person name="Hori K."/>
            <person name="Maruyama F."/>
            <person name="Fujisawa T."/>
            <person name="Togashi T."/>
            <person name="Yamamoto N."/>
            <person name="Seo M."/>
            <person name="Sato S."/>
            <person name="Yamada T."/>
            <person name="Mori H."/>
            <person name="Tajima N."/>
            <person name="Moriyama T."/>
            <person name="Ikeuchi M."/>
            <person name="Watanabe M."/>
            <person name="Wada H."/>
            <person name="Kobayashi K."/>
            <person name="Saito M."/>
            <person name="Masuda T."/>
            <person name="Sasaki-Sekimoto Y."/>
            <person name="Mashiguchi K."/>
            <person name="Awai K."/>
            <person name="Shimojima M."/>
            <person name="Masuda S."/>
            <person name="Iwai M."/>
            <person name="Nobusawa T."/>
            <person name="Narise T."/>
            <person name="Kondo S."/>
            <person name="Saito H."/>
            <person name="Sato R."/>
            <person name="Murakawa M."/>
            <person name="Ihara Y."/>
            <person name="Oshima-Yamada Y."/>
            <person name="Ohtaka K."/>
            <person name="Satoh M."/>
            <person name="Sonobe K."/>
            <person name="Ishii M."/>
            <person name="Ohtani R."/>
            <person name="Kanamori-Sato M."/>
            <person name="Honoki R."/>
            <person name="Miyazaki D."/>
            <person name="Mochizuki H."/>
            <person name="Umetsu J."/>
            <person name="Higashi K."/>
            <person name="Shibata D."/>
            <person name="Kamiya Y."/>
            <person name="Sato N."/>
            <person name="Nakamura Y."/>
            <person name="Tabata S."/>
            <person name="Ida S."/>
            <person name="Kurokawa K."/>
            <person name="Ohta H."/>
        </authorList>
    </citation>
    <scope>NUCLEOTIDE SEQUENCE [LARGE SCALE GENOMIC DNA]</scope>
    <source>
        <strain evidence="9 10">NIES-2285</strain>
    </source>
</reference>
<feature type="region of interest" description="Disordered" evidence="7">
    <location>
        <begin position="1"/>
        <end position="25"/>
    </location>
</feature>
<evidence type="ECO:0000256" key="1">
    <source>
        <dbReference type="ARBA" id="ARBA00004049"/>
    </source>
</evidence>
<dbReference type="GO" id="GO:0003700">
    <property type="term" value="F:DNA-binding transcription factor activity"/>
    <property type="evidence" value="ECO:0007669"/>
    <property type="project" value="InterPro"/>
</dbReference>
<keyword evidence="4" id="KW-0238">DNA-binding</keyword>
<evidence type="ECO:0000256" key="7">
    <source>
        <dbReference type="SAM" id="MobiDB-lite"/>
    </source>
</evidence>
<keyword evidence="5" id="KW-0804">Transcription</keyword>
<keyword evidence="6" id="KW-0539">Nucleus</keyword>
<feature type="compositionally biased region" description="Low complexity" evidence="7">
    <location>
        <begin position="7"/>
        <end position="24"/>
    </location>
</feature>
<dbReference type="Pfam" id="PF02042">
    <property type="entry name" value="RWP-RK"/>
    <property type="match status" value="1"/>
</dbReference>
<dbReference type="GO" id="GO:0003677">
    <property type="term" value="F:DNA binding"/>
    <property type="evidence" value="ECO:0007669"/>
    <property type="project" value="UniProtKB-KW"/>
</dbReference>
<dbReference type="PROSITE" id="PS51519">
    <property type="entry name" value="RWP_RK"/>
    <property type="match status" value="1"/>
</dbReference>
<feature type="domain" description="RWP-RK" evidence="8">
    <location>
        <begin position="610"/>
        <end position="697"/>
    </location>
</feature>
<feature type="region of interest" description="Disordered" evidence="7">
    <location>
        <begin position="538"/>
        <end position="559"/>
    </location>
</feature>
<feature type="region of interest" description="Disordered" evidence="7">
    <location>
        <begin position="244"/>
        <end position="304"/>
    </location>
</feature>
<accession>A0A1Y1ITG0</accession>
<keyword evidence="2" id="KW-0805">Transcription regulation</keyword>
<dbReference type="PANTHER" id="PTHR46373">
    <property type="entry name" value="PROTEIN RKD4"/>
    <property type="match status" value="1"/>
</dbReference>
<keyword evidence="3" id="KW-0175">Coiled coil</keyword>
<dbReference type="EMBL" id="DF237740">
    <property type="protein sequence ID" value="GAQ91468.1"/>
    <property type="molecule type" value="Genomic_DNA"/>
</dbReference>